<sequence>MSIQKAPLPSFEEALATADQVSNVIRTFGIQIFKNTASAAVGHATKAGKVVNDSAHDVLSQTTETVGRTIDPIAKNPAVDYIAKVPGLSWLINALGKVDTNKARTEVEALRAKHPLEAPDQLAHRLVVDSTVRAGGIGLATNIIPPVALGLFAVDIAAVSKIQAEMLYRIAAAYGFDVNDPARNGEALTIFGLSLGTSGALKTGLSAVELLPIVGAVVGASSNAGIIYTLGVGACRFYETKLEKLNA</sequence>
<dbReference type="Proteomes" id="UP000636505">
    <property type="component" value="Unassembled WGS sequence"/>
</dbReference>
<evidence type="ECO:0000313" key="2">
    <source>
        <dbReference type="Proteomes" id="UP000636505"/>
    </source>
</evidence>
<dbReference type="EMBL" id="JADEXG010000060">
    <property type="protein sequence ID" value="MBE9079577.1"/>
    <property type="molecule type" value="Genomic_DNA"/>
</dbReference>
<name>A0A8J7A982_9CYAN</name>
<protein>
    <recommendedName>
        <fullName evidence="3">DUF697 domain-containing protein</fullName>
    </recommendedName>
</protein>
<accession>A0A8J7A982</accession>
<keyword evidence="2" id="KW-1185">Reference proteome</keyword>
<proteinExistence type="predicted"/>
<evidence type="ECO:0008006" key="3">
    <source>
        <dbReference type="Google" id="ProtNLM"/>
    </source>
</evidence>
<gene>
    <name evidence="1" type="ORF">IQ241_20135</name>
</gene>
<dbReference type="AlphaFoldDB" id="A0A8J7A982"/>
<dbReference type="RefSeq" id="WP_193910679.1">
    <property type="nucleotide sequence ID" value="NZ_JADEXG010000060.1"/>
</dbReference>
<evidence type="ECO:0000313" key="1">
    <source>
        <dbReference type="EMBL" id="MBE9079577.1"/>
    </source>
</evidence>
<reference evidence="1" key="1">
    <citation type="submission" date="2020-10" db="EMBL/GenBank/DDBJ databases">
        <authorList>
            <person name="Castelo-Branco R."/>
            <person name="Eusebio N."/>
            <person name="Adriana R."/>
            <person name="Vieira A."/>
            <person name="Brugerolle De Fraissinette N."/>
            <person name="Rezende De Castro R."/>
            <person name="Schneider M.P."/>
            <person name="Vasconcelos V."/>
            <person name="Leao P.N."/>
        </authorList>
    </citation>
    <scope>NUCLEOTIDE SEQUENCE</scope>
    <source>
        <strain evidence="1">LEGE 07310</strain>
    </source>
</reference>
<comment type="caution">
    <text evidence="1">The sequence shown here is derived from an EMBL/GenBank/DDBJ whole genome shotgun (WGS) entry which is preliminary data.</text>
</comment>
<organism evidence="1 2">
    <name type="scientific">Vasconcelosia minhoensis LEGE 07310</name>
    <dbReference type="NCBI Taxonomy" id="915328"/>
    <lineage>
        <taxon>Bacteria</taxon>
        <taxon>Bacillati</taxon>
        <taxon>Cyanobacteriota</taxon>
        <taxon>Cyanophyceae</taxon>
        <taxon>Nodosilineales</taxon>
        <taxon>Cymatolegaceae</taxon>
        <taxon>Vasconcelosia</taxon>
        <taxon>Vasconcelosia minhoensis</taxon>
    </lineage>
</organism>